<evidence type="ECO:0000256" key="7">
    <source>
        <dbReference type="ARBA" id="ARBA00023070"/>
    </source>
</evidence>
<accession>A0A1G5EPA1</accession>
<sequence>MTTRRDFLRNTAMVASGLLVSPTLTGQVWIAKKAKVVVIGAGLAGLGAAYQLRQRGIDCVILEAQGRIGGRVFSQRMDDLVVELGAEWVGESHTRIRELCVEFKLELQNNQMDTGLIYKGQYHPPAQWDSSADWKAKFQTLLEEYRKMNEVDKMKLDQYDWWRYLVNNGCQGRDLDLRELTDSTDFGESIRHVSAFAAMAEYAESSPKNEMDLKIKGGNNLLAQRMADAIGRESILLQHKVTRVVQDASGVKVYCGNGKMFEADKMICTLPTFALRAIDWQPGLPQEKIDAINQLQYARINKHAMLYGQRFWPAEAFDLVTDQLPHYFYHATKNQRSEKGVLISYTIGDKAAVVANQSDGWNAAEVLRTLQPHFKTAPMLQQQNFYWGSNDYTQGAYALYKPGQWFNVKPVLQQDFLHTSFAGEHLADWQGFMEGALVTGEQAARRI</sequence>
<dbReference type="NCBIfam" id="TIGR01409">
    <property type="entry name" value="TAT_signal_seq"/>
    <property type="match status" value="1"/>
</dbReference>
<dbReference type="InterPro" id="IPR050281">
    <property type="entry name" value="Flavin_monoamine_oxidase"/>
</dbReference>
<comment type="similarity">
    <text evidence="3">Belongs to the tryptophan 2-monooxygenase family.</text>
</comment>
<dbReference type="GO" id="GO:0009851">
    <property type="term" value="P:auxin biosynthetic process"/>
    <property type="evidence" value="ECO:0007669"/>
    <property type="project" value="UniProtKB-KW"/>
</dbReference>
<dbReference type="AlphaFoldDB" id="A0A1G5EPA1"/>
<name>A0A1G5EPA1_9FLAO</name>
<dbReference type="InterPro" id="IPR019546">
    <property type="entry name" value="TAT_signal_bac_arc"/>
</dbReference>
<comment type="catalytic activity">
    <reaction evidence="8">
        <text>L-tryptophan + O2 = indole-3-acetamide + CO2 + H2O</text>
        <dbReference type="Rhea" id="RHEA:16165"/>
        <dbReference type="ChEBI" id="CHEBI:15377"/>
        <dbReference type="ChEBI" id="CHEBI:15379"/>
        <dbReference type="ChEBI" id="CHEBI:16031"/>
        <dbReference type="ChEBI" id="CHEBI:16526"/>
        <dbReference type="ChEBI" id="CHEBI:57912"/>
        <dbReference type="EC" id="1.13.12.3"/>
    </reaction>
</comment>
<feature type="domain" description="Amine oxidase" evidence="10">
    <location>
        <begin position="43"/>
        <end position="447"/>
    </location>
</feature>
<dbReference type="PROSITE" id="PS51318">
    <property type="entry name" value="TAT"/>
    <property type="match status" value="1"/>
</dbReference>
<comment type="cofactor">
    <cofactor evidence="1">
        <name>FAD</name>
        <dbReference type="ChEBI" id="CHEBI:57692"/>
    </cofactor>
</comment>
<dbReference type="EC" id="1.13.12.3" evidence="4"/>
<dbReference type="PANTHER" id="PTHR10742">
    <property type="entry name" value="FLAVIN MONOAMINE OXIDASE"/>
    <property type="match status" value="1"/>
</dbReference>
<comment type="pathway">
    <text evidence="2">Plant hormone metabolism; auxin biosynthesis.</text>
</comment>
<dbReference type="OrthoDB" id="9767561at2"/>
<reference evidence="11 12" key="1">
    <citation type="submission" date="2016-10" db="EMBL/GenBank/DDBJ databases">
        <authorList>
            <person name="de Groot N.N."/>
        </authorList>
    </citation>
    <scope>NUCLEOTIDE SEQUENCE [LARGE SCALE GENOMIC DNA]</scope>
    <source>
        <strain evidence="11 12">CGMCC 1.7031</strain>
    </source>
</reference>
<dbReference type="Pfam" id="PF01593">
    <property type="entry name" value="Amino_oxidase"/>
    <property type="match status" value="1"/>
</dbReference>
<keyword evidence="6" id="KW-0560">Oxidoreductase</keyword>
<evidence type="ECO:0000313" key="12">
    <source>
        <dbReference type="Proteomes" id="UP000199354"/>
    </source>
</evidence>
<feature type="binding site" evidence="9">
    <location>
        <begin position="63"/>
        <end position="64"/>
    </location>
    <ligand>
        <name>FAD</name>
        <dbReference type="ChEBI" id="CHEBI:57692"/>
    </ligand>
</feature>
<dbReference type="InterPro" id="IPR001613">
    <property type="entry name" value="Flavin_amine_oxidase"/>
</dbReference>
<dbReference type="InterPro" id="IPR036188">
    <property type="entry name" value="FAD/NAD-bd_sf"/>
</dbReference>
<keyword evidence="12" id="KW-1185">Reference proteome</keyword>
<evidence type="ECO:0000256" key="2">
    <source>
        <dbReference type="ARBA" id="ARBA00004814"/>
    </source>
</evidence>
<dbReference type="SUPFAM" id="SSF51905">
    <property type="entry name" value="FAD/NAD(P)-binding domain"/>
    <property type="match status" value="1"/>
</dbReference>
<evidence type="ECO:0000313" key="11">
    <source>
        <dbReference type="EMBL" id="SCY28837.1"/>
    </source>
</evidence>
<feature type="binding site" evidence="9">
    <location>
        <position position="241"/>
    </location>
    <ligand>
        <name>substrate</name>
    </ligand>
</feature>
<keyword evidence="7" id="KW-0073">Auxin biosynthesis</keyword>
<evidence type="ECO:0000256" key="6">
    <source>
        <dbReference type="ARBA" id="ARBA00023002"/>
    </source>
</evidence>
<evidence type="ECO:0000259" key="10">
    <source>
        <dbReference type="Pfam" id="PF01593"/>
    </source>
</evidence>
<evidence type="ECO:0000256" key="4">
    <source>
        <dbReference type="ARBA" id="ARBA00012535"/>
    </source>
</evidence>
<organism evidence="11 12">
    <name type="scientific">Flavobacterium caeni</name>
    <dbReference type="NCBI Taxonomy" id="490189"/>
    <lineage>
        <taxon>Bacteria</taxon>
        <taxon>Pseudomonadati</taxon>
        <taxon>Bacteroidota</taxon>
        <taxon>Flavobacteriia</taxon>
        <taxon>Flavobacteriales</taxon>
        <taxon>Flavobacteriaceae</taxon>
        <taxon>Flavobacterium</taxon>
    </lineage>
</organism>
<dbReference type="Proteomes" id="UP000199354">
    <property type="component" value="Unassembled WGS sequence"/>
</dbReference>
<protein>
    <recommendedName>
        <fullName evidence="5">Tryptophan 2-monooxygenase</fullName>
        <ecNumber evidence="4">1.13.12.3</ecNumber>
    </recommendedName>
</protein>
<dbReference type="SUPFAM" id="SSF54373">
    <property type="entry name" value="FAD-linked reductases, C-terminal domain"/>
    <property type="match status" value="1"/>
</dbReference>
<gene>
    <name evidence="11" type="ORF">SAMN02927903_01126</name>
</gene>
<dbReference type="Gene3D" id="3.50.50.60">
    <property type="entry name" value="FAD/NAD(P)-binding domain"/>
    <property type="match status" value="1"/>
</dbReference>
<evidence type="ECO:0000256" key="1">
    <source>
        <dbReference type="ARBA" id="ARBA00001974"/>
    </source>
</evidence>
<dbReference type="RefSeq" id="WP_091141306.1">
    <property type="nucleotide sequence ID" value="NZ_FMVF01000004.1"/>
</dbReference>
<dbReference type="GO" id="GO:0050361">
    <property type="term" value="F:tryptophan 2-monooxygenase activity"/>
    <property type="evidence" value="ECO:0007669"/>
    <property type="project" value="UniProtKB-EC"/>
</dbReference>
<evidence type="ECO:0000256" key="5">
    <source>
        <dbReference type="ARBA" id="ARBA00017871"/>
    </source>
</evidence>
<dbReference type="PRINTS" id="PR00757">
    <property type="entry name" value="AMINEOXDASEF"/>
</dbReference>
<dbReference type="EMBL" id="FMVF01000004">
    <property type="protein sequence ID" value="SCY28837.1"/>
    <property type="molecule type" value="Genomic_DNA"/>
</dbReference>
<evidence type="ECO:0000256" key="9">
    <source>
        <dbReference type="PIRSR" id="PIRSR601613-1"/>
    </source>
</evidence>
<feature type="binding site" evidence="9">
    <location>
        <position position="424"/>
    </location>
    <ligand>
        <name>FAD</name>
        <dbReference type="ChEBI" id="CHEBI:57692"/>
    </ligand>
</feature>
<dbReference type="STRING" id="490189.SAMN02927903_01126"/>
<dbReference type="PANTHER" id="PTHR10742:SF410">
    <property type="entry name" value="LYSINE-SPECIFIC HISTONE DEMETHYLASE 2"/>
    <property type="match status" value="1"/>
</dbReference>
<proteinExistence type="inferred from homology"/>
<dbReference type="InterPro" id="IPR002937">
    <property type="entry name" value="Amino_oxidase"/>
</dbReference>
<evidence type="ECO:0000256" key="8">
    <source>
        <dbReference type="ARBA" id="ARBA00047321"/>
    </source>
</evidence>
<dbReference type="InterPro" id="IPR006311">
    <property type="entry name" value="TAT_signal"/>
</dbReference>
<evidence type="ECO:0000256" key="3">
    <source>
        <dbReference type="ARBA" id="ARBA00005833"/>
    </source>
</evidence>